<proteinExistence type="predicted"/>
<gene>
    <name evidence="1" type="ORF">ACFPUY_00715</name>
</gene>
<protein>
    <submittedName>
        <fullName evidence="1">Nitroreductase/quinone reductase family protein</fullName>
    </submittedName>
</protein>
<dbReference type="InterPro" id="IPR004378">
    <property type="entry name" value="F420H2_quin_Rdtase"/>
</dbReference>
<keyword evidence="2" id="KW-1185">Reference proteome</keyword>
<name>A0ABW1BKK4_9ACTN</name>
<comment type="caution">
    <text evidence="1">The sequence shown here is derived from an EMBL/GenBank/DDBJ whole genome shotgun (WGS) entry which is preliminary data.</text>
</comment>
<accession>A0ABW1BKK4</accession>
<dbReference type="Proteomes" id="UP001596096">
    <property type="component" value="Unassembled WGS sequence"/>
</dbReference>
<organism evidence="1 2">
    <name type="scientific">Nonomuraea harbinensis</name>
    <dbReference type="NCBI Taxonomy" id="1286938"/>
    <lineage>
        <taxon>Bacteria</taxon>
        <taxon>Bacillati</taxon>
        <taxon>Actinomycetota</taxon>
        <taxon>Actinomycetes</taxon>
        <taxon>Streptosporangiales</taxon>
        <taxon>Streptosporangiaceae</taxon>
        <taxon>Nonomuraea</taxon>
    </lineage>
</organism>
<dbReference type="EMBL" id="JBHSNW010000001">
    <property type="protein sequence ID" value="MFC5813587.1"/>
    <property type="molecule type" value="Genomic_DNA"/>
</dbReference>
<evidence type="ECO:0000313" key="2">
    <source>
        <dbReference type="Proteomes" id="UP001596096"/>
    </source>
</evidence>
<sequence length="131" mass="14868">MTGKYRRPGRFTVHVLNPLLSRLGAAATLEVVRRKTGTLQRVPVNVLDLAGHRYLVSMRGQAHWVRNLRAAGRCVLRERGRRRTYAAVELSGDERASVITAYLDRWRVQSFFTDLPDPADHPVFCLDPAET</sequence>
<reference evidence="2" key="1">
    <citation type="journal article" date="2019" name="Int. J. Syst. Evol. Microbiol.">
        <title>The Global Catalogue of Microorganisms (GCM) 10K type strain sequencing project: providing services to taxonomists for standard genome sequencing and annotation.</title>
        <authorList>
            <consortium name="The Broad Institute Genomics Platform"/>
            <consortium name="The Broad Institute Genome Sequencing Center for Infectious Disease"/>
            <person name="Wu L."/>
            <person name="Ma J."/>
        </authorList>
    </citation>
    <scope>NUCLEOTIDE SEQUENCE [LARGE SCALE GENOMIC DNA]</scope>
    <source>
        <strain evidence="2">CGMCC 4.7106</strain>
    </source>
</reference>
<evidence type="ECO:0000313" key="1">
    <source>
        <dbReference type="EMBL" id="MFC5813587.1"/>
    </source>
</evidence>
<dbReference type="Pfam" id="PF04075">
    <property type="entry name" value="F420H2_quin_red"/>
    <property type="match status" value="1"/>
</dbReference>
<dbReference type="RefSeq" id="WP_219550557.1">
    <property type="nucleotide sequence ID" value="NZ_JAHKRN010000060.1"/>
</dbReference>